<accession>A0A4C1VW53</accession>
<evidence type="ECO:0000313" key="1">
    <source>
        <dbReference type="EMBL" id="GBP42622.1"/>
    </source>
</evidence>
<comment type="caution">
    <text evidence="1">The sequence shown here is derived from an EMBL/GenBank/DDBJ whole genome shotgun (WGS) entry which is preliminary data.</text>
</comment>
<gene>
    <name evidence="1" type="ORF">EVAR_87173_1</name>
</gene>
<name>A0A4C1VW53_EUMVA</name>
<protein>
    <submittedName>
        <fullName evidence="1">Uncharacterized protein</fullName>
    </submittedName>
</protein>
<organism evidence="1 2">
    <name type="scientific">Eumeta variegata</name>
    <name type="common">Bagworm moth</name>
    <name type="synonym">Eumeta japonica</name>
    <dbReference type="NCBI Taxonomy" id="151549"/>
    <lineage>
        <taxon>Eukaryota</taxon>
        <taxon>Metazoa</taxon>
        <taxon>Ecdysozoa</taxon>
        <taxon>Arthropoda</taxon>
        <taxon>Hexapoda</taxon>
        <taxon>Insecta</taxon>
        <taxon>Pterygota</taxon>
        <taxon>Neoptera</taxon>
        <taxon>Endopterygota</taxon>
        <taxon>Lepidoptera</taxon>
        <taxon>Glossata</taxon>
        <taxon>Ditrysia</taxon>
        <taxon>Tineoidea</taxon>
        <taxon>Psychidae</taxon>
        <taxon>Oiketicinae</taxon>
        <taxon>Eumeta</taxon>
    </lineage>
</organism>
<dbReference type="Proteomes" id="UP000299102">
    <property type="component" value="Unassembled WGS sequence"/>
</dbReference>
<evidence type="ECO:0000313" key="2">
    <source>
        <dbReference type="Proteomes" id="UP000299102"/>
    </source>
</evidence>
<reference evidence="1 2" key="1">
    <citation type="journal article" date="2019" name="Commun. Biol.">
        <title>The bagworm genome reveals a unique fibroin gene that provides high tensile strength.</title>
        <authorList>
            <person name="Kono N."/>
            <person name="Nakamura H."/>
            <person name="Ohtoshi R."/>
            <person name="Tomita M."/>
            <person name="Numata K."/>
            <person name="Arakawa K."/>
        </authorList>
    </citation>
    <scope>NUCLEOTIDE SEQUENCE [LARGE SCALE GENOMIC DNA]</scope>
</reference>
<proteinExistence type="predicted"/>
<sequence>MPAAKGARGNVNGSGSVNANHLFTFSRFPLPSSLPVPTGLNVNDALKTKQMSAAQALLACRRAAPNPRTVYSVA</sequence>
<dbReference type="EMBL" id="BGZK01000421">
    <property type="protein sequence ID" value="GBP42622.1"/>
    <property type="molecule type" value="Genomic_DNA"/>
</dbReference>
<keyword evidence="2" id="KW-1185">Reference proteome</keyword>
<dbReference type="AlphaFoldDB" id="A0A4C1VW53"/>